<dbReference type="Pfam" id="PF05721">
    <property type="entry name" value="PhyH"/>
    <property type="match status" value="1"/>
</dbReference>
<sequence length="249" mass="28478">MERPDYSIIPNQMNPLLTAELERDVAFFRKWGYLIVEDAITSDQVETLREALDETFDRKGEMFTHQLLEEDDRFAFLLDNPPVLDRMRAILGNCVQLHSATARVTEPGTPDQDWHRDMPWPVDPEGTPYGSVPAQINCGYYLDSLTLENGPIAVVPGSQKALFKPPEGHPKFPDELVVFAQPGQAVMFDGWIYHRGMANKSEGRRRTCLMCYQNAWIKSREPFDGPKVLELRANGTQDQRLLLGEIEKW</sequence>
<proteinExistence type="predicted"/>
<evidence type="ECO:0000313" key="1">
    <source>
        <dbReference type="EMBL" id="MYD91032.1"/>
    </source>
</evidence>
<accession>A0A6B1DWJ5</accession>
<dbReference type="EMBL" id="VXPY01000085">
    <property type="protein sequence ID" value="MYD91032.1"/>
    <property type="molecule type" value="Genomic_DNA"/>
</dbReference>
<dbReference type="GO" id="GO:0016706">
    <property type="term" value="F:2-oxoglutarate-dependent dioxygenase activity"/>
    <property type="evidence" value="ECO:0007669"/>
    <property type="project" value="UniProtKB-ARBA"/>
</dbReference>
<dbReference type="PANTHER" id="PTHR20883:SF51">
    <property type="entry name" value="PHYTANOYL-COA HYDROXYLASE"/>
    <property type="match status" value="1"/>
</dbReference>
<dbReference type="Gene3D" id="2.60.120.620">
    <property type="entry name" value="q2cbj1_9rhob like domain"/>
    <property type="match status" value="1"/>
</dbReference>
<gene>
    <name evidence="1" type="ORF">F4Y08_11980</name>
</gene>
<organism evidence="1">
    <name type="scientific">Caldilineaceae bacterium SB0662_bin_9</name>
    <dbReference type="NCBI Taxonomy" id="2605258"/>
    <lineage>
        <taxon>Bacteria</taxon>
        <taxon>Bacillati</taxon>
        <taxon>Chloroflexota</taxon>
        <taxon>Caldilineae</taxon>
        <taxon>Caldilineales</taxon>
        <taxon>Caldilineaceae</taxon>
    </lineage>
</organism>
<dbReference type="AlphaFoldDB" id="A0A6B1DWJ5"/>
<dbReference type="SUPFAM" id="SSF51197">
    <property type="entry name" value="Clavaminate synthase-like"/>
    <property type="match status" value="1"/>
</dbReference>
<protein>
    <submittedName>
        <fullName evidence="1">Phytanoyl-CoA dioxygenase family protein</fullName>
    </submittedName>
</protein>
<name>A0A6B1DWJ5_9CHLR</name>
<dbReference type="InterPro" id="IPR008775">
    <property type="entry name" value="Phytyl_CoA_dOase-like"/>
</dbReference>
<comment type="caution">
    <text evidence="1">The sequence shown here is derived from an EMBL/GenBank/DDBJ whole genome shotgun (WGS) entry which is preliminary data.</text>
</comment>
<keyword evidence="1" id="KW-0560">Oxidoreductase</keyword>
<reference evidence="1" key="1">
    <citation type="submission" date="2019-09" db="EMBL/GenBank/DDBJ databases">
        <title>Characterisation of the sponge microbiome using genome-centric metagenomics.</title>
        <authorList>
            <person name="Engelberts J.P."/>
            <person name="Robbins S.J."/>
            <person name="De Goeij J.M."/>
            <person name="Aranda M."/>
            <person name="Bell S.C."/>
            <person name="Webster N.S."/>
        </authorList>
    </citation>
    <scope>NUCLEOTIDE SEQUENCE</scope>
    <source>
        <strain evidence="1">SB0662_bin_9</strain>
    </source>
</reference>
<dbReference type="GO" id="GO:0005506">
    <property type="term" value="F:iron ion binding"/>
    <property type="evidence" value="ECO:0007669"/>
    <property type="project" value="UniProtKB-ARBA"/>
</dbReference>
<dbReference type="PANTHER" id="PTHR20883">
    <property type="entry name" value="PHYTANOYL-COA DIOXYGENASE DOMAIN CONTAINING 1"/>
    <property type="match status" value="1"/>
</dbReference>
<keyword evidence="1" id="KW-0223">Dioxygenase</keyword>